<dbReference type="Proteomes" id="UP000317933">
    <property type="component" value="Unassembled WGS sequence"/>
</dbReference>
<dbReference type="EMBL" id="RCZE01000024">
    <property type="protein sequence ID" value="TPG65728.1"/>
    <property type="molecule type" value="Genomic_DNA"/>
</dbReference>
<dbReference type="RefSeq" id="WP_140672044.1">
    <property type="nucleotide sequence ID" value="NZ_RCZE01000024.1"/>
</dbReference>
<feature type="transmembrane region" description="Helical" evidence="2">
    <location>
        <begin position="102"/>
        <end position="125"/>
    </location>
</feature>
<dbReference type="InterPro" id="IPR027417">
    <property type="entry name" value="P-loop_NTPase"/>
</dbReference>
<keyword evidence="2" id="KW-0812">Transmembrane</keyword>
<feature type="transmembrane region" description="Helical" evidence="2">
    <location>
        <begin position="15"/>
        <end position="35"/>
    </location>
</feature>
<dbReference type="AlphaFoldDB" id="A0A502GWG4"/>
<proteinExistence type="predicted"/>
<evidence type="ECO:0000313" key="5">
    <source>
        <dbReference type="Proteomes" id="UP000317933"/>
    </source>
</evidence>
<keyword evidence="2" id="KW-0472">Membrane</keyword>
<sequence>MEILRFILLNTNPGLTTVFCVLIGVLLLLAVTGAVKESDDATVMDLAFLYVRRCTMILLCACGPLLVVGLYIYAYAVYGYDGDRATQFMQLWYGEFRKSIEDLWWCFLVVLSAPMFLRMIMLRWVRPKINSWLRKFRVQASGDALSDIRIDMDSLKAKDFNPQDHYLEGQMFLGLDAKGEAIYMADDLFKKNHAKVIGPSQTGKGVMLGVLLDQAIWKGWGAWFVDQKPDDFIYDIMRESCERHGRPAPLILDLNGVGPGSYGPFIGGTRRERRERVVKTFGMADNGTNADFFKREERKVLDYLMPLWDGTLGQLAKLVKGNHPEINEQMQLWVKTKNGSIESNVSEFMQLDTIRATVEESFNVAEALNSGAVVYVRSNINDTIVRKACIALLDEVVQVALKKRLEHPTYISLDEVRFIVSQNLADALATVLSKNVFMSIAYQALTDLLNLPDKTLNADSIKGGIDINTQITLTYRANDYETAEWLANMTGKAQKTVTKMEKVEVNKGGAEVWGDERSVGQVEETTVTTNQLLALPARVSALIRPNHLAVIIYTCWINVKEFKGLPPRNAAKPPTPQAIIAPAAVAALTPTSEVVEDDPFASSVAATDDPFASLEHHTEDDPFAALASAEDDPFSSIDTNDITGPSDDPFAQTTADEDERFTPEPVPQKPAGKAKLTADQLAAIEAAGLAITSPRPPKPKPAAPVDLSSLDDIEGI</sequence>
<feature type="region of interest" description="Disordered" evidence="1">
    <location>
        <begin position="689"/>
        <end position="716"/>
    </location>
</feature>
<evidence type="ECO:0000256" key="1">
    <source>
        <dbReference type="SAM" id="MobiDB-lite"/>
    </source>
</evidence>
<reference evidence="4 5" key="1">
    <citation type="journal article" date="2019" name="Environ. Microbiol.">
        <title>Species interactions and distinct microbial communities in high Arctic permafrost affected cryosols are associated with the CH4 and CO2 gas fluxes.</title>
        <authorList>
            <person name="Altshuler I."/>
            <person name="Hamel J."/>
            <person name="Turney S."/>
            <person name="Magnuson E."/>
            <person name="Levesque R."/>
            <person name="Greer C."/>
            <person name="Whyte L.G."/>
        </authorList>
    </citation>
    <scope>NUCLEOTIDE SEQUENCE [LARGE SCALE GENOMIC DNA]</scope>
    <source>
        <strain evidence="4 5">E3</strain>
    </source>
</reference>
<keyword evidence="2" id="KW-1133">Transmembrane helix</keyword>
<feature type="domain" description="TraD/TraG TraM recognition site" evidence="3">
    <location>
        <begin position="409"/>
        <end position="536"/>
    </location>
</feature>
<organism evidence="4 5">
    <name type="scientific">Pseudomonas arsenicoxydans</name>
    <dbReference type="NCBI Taxonomy" id="702115"/>
    <lineage>
        <taxon>Bacteria</taxon>
        <taxon>Pseudomonadati</taxon>
        <taxon>Pseudomonadota</taxon>
        <taxon>Gammaproteobacteria</taxon>
        <taxon>Pseudomonadales</taxon>
        <taxon>Pseudomonadaceae</taxon>
        <taxon>Pseudomonas</taxon>
    </lineage>
</organism>
<evidence type="ECO:0000256" key="2">
    <source>
        <dbReference type="SAM" id="Phobius"/>
    </source>
</evidence>
<dbReference type="SUPFAM" id="SSF52540">
    <property type="entry name" value="P-loop containing nucleoside triphosphate hydrolases"/>
    <property type="match status" value="1"/>
</dbReference>
<gene>
    <name evidence="4" type="ORF">EAH78_31145</name>
</gene>
<evidence type="ECO:0000313" key="4">
    <source>
        <dbReference type="EMBL" id="TPG65728.1"/>
    </source>
</evidence>
<dbReference type="Pfam" id="PF12696">
    <property type="entry name" value="TraG-D_C"/>
    <property type="match status" value="1"/>
</dbReference>
<accession>A0A502GWG4</accession>
<protein>
    <recommendedName>
        <fullName evidence="3">TraD/TraG TraM recognition site domain-containing protein</fullName>
    </recommendedName>
</protein>
<evidence type="ECO:0000259" key="3">
    <source>
        <dbReference type="Pfam" id="PF12696"/>
    </source>
</evidence>
<dbReference type="InterPro" id="IPR032689">
    <property type="entry name" value="TraG-D_C"/>
</dbReference>
<name>A0A502GWG4_9PSED</name>
<dbReference type="Gene3D" id="3.40.50.300">
    <property type="entry name" value="P-loop containing nucleotide triphosphate hydrolases"/>
    <property type="match status" value="1"/>
</dbReference>
<comment type="caution">
    <text evidence="4">The sequence shown here is derived from an EMBL/GenBank/DDBJ whole genome shotgun (WGS) entry which is preliminary data.</text>
</comment>
<feature type="region of interest" description="Disordered" evidence="1">
    <location>
        <begin position="632"/>
        <end position="676"/>
    </location>
</feature>
<feature type="transmembrane region" description="Helical" evidence="2">
    <location>
        <begin position="56"/>
        <end position="78"/>
    </location>
</feature>